<feature type="transmembrane region" description="Helical" evidence="1">
    <location>
        <begin position="445"/>
        <end position="466"/>
    </location>
</feature>
<keyword evidence="1" id="KW-0812">Transmembrane</keyword>
<evidence type="ECO:0000313" key="3">
    <source>
        <dbReference type="Proteomes" id="UP000309673"/>
    </source>
</evidence>
<dbReference type="RefSeq" id="WP_136777872.1">
    <property type="nucleotide sequence ID" value="NZ_SUPK01000005.1"/>
</dbReference>
<dbReference type="OrthoDB" id="1947873at2"/>
<evidence type="ECO:0000313" key="2">
    <source>
        <dbReference type="EMBL" id="TJY41737.1"/>
    </source>
</evidence>
<proteinExistence type="predicted"/>
<dbReference type="GO" id="GO:0016020">
    <property type="term" value="C:membrane"/>
    <property type="evidence" value="ECO:0007669"/>
    <property type="project" value="InterPro"/>
</dbReference>
<name>A0A4U0FAI0_9BACL</name>
<accession>A0A4U0FAI0</accession>
<gene>
    <name evidence="2" type="ORF">E5161_11020</name>
</gene>
<keyword evidence="1" id="KW-0472">Membrane</keyword>
<dbReference type="EMBL" id="SUPK01000005">
    <property type="protein sequence ID" value="TJY41737.1"/>
    <property type="molecule type" value="Genomic_DNA"/>
</dbReference>
<organism evidence="2 3">
    <name type="scientific">Cohnella pontilimi</name>
    <dbReference type="NCBI Taxonomy" id="2564100"/>
    <lineage>
        <taxon>Bacteria</taxon>
        <taxon>Bacillati</taxon>
        <taxon>Bacillota</taxon>
        <taxon>Bacilli</taxon>
        <taxon>Bacillales</taxon>
        <taxon>Paenibacillaceae</taxon>
        <taxon>Cohnella</taxon>
    </lineage>
</organism>
<sequence>MKTPAIEPQPVREVLFQFVFPFSLEHECQNELREKLLQDGFIPFRLGDTELEDRFYGGRHRVSHPDMERYYLPFTNQVLFPAEDNVEAFRRLSKSLGMKAQLVSRQRRASFIIHSVDLFLCPFDTGFLTLRTELDTYNGITLSESIAFADRFRSLQDANRQDRETFVEYEGTMYEEIDQFLFQEIVPQLLVYLDQTPMAGSYFEELPFLMDERMFVLAFYRFPSEVEISLLDRYRAARLDGFDADGNPAISASHLPYIRDYCRRYGYDRWAPYTYFFTDENCFCCLTRESRDHAAVWVSRWYGEYYYGLLLNLFHRIVLLKLSNAYSRVQVERKELHTVELIRDITTFAAKYNFVEVVAQSHGREIFQRLRQIYGNDELFIDVKQTLSDLYQYQESRRQHQSGYLLTILTIYTVISGIYGMNQVIDDLKTPIRWSNMSSYSPFEWIALLVTFSGLIVAFMLVFDTVRKWSIDFIRRKRK</sequence>
<dbReference type="Proteomes" id="UP000309673">
    <property type="component" value="Unassembled WGS sequence"/>
</dbReference>
<feature type="transmembrane region" description="Helical" evidence="1">
    <location>
        <begin position="404"/>
        <end position="425"/>
    </location>
</feature>
<reference evidence="2 3" key="1">
    <citation type="submission" date="2019-04" db="EMBL/GenBank/DDBJ databases">
        <title>Cohnella sp. nov., isolated from soil.</title>
        <authorList>
            <person name="Kim W."/>
        </authorList>
    </citation>
    <scope>NUCLEOTIDE SEQUENCE [LARGE SCALE GENOMIC DNA]</scope>
    <source>
        <strain evidence="2 3">CAU 1483</strain>
    </source>
</reference>
<dbReference type="AlphaFoldDB" id="A0A4U0FAI0"/>
<comment type="caution">
    <text evidence="2">The sequence shown here is derived from an EMBL/GenBank/DDBJ whole genome shotgun (WGS) entry which is preliminary data.</text>
</comment>
<keyword evidence="1" id="KW-1133">Transmembrane helix</keyword>
<keyword evidence="3" id="KW-1185">Reference proteome</keyword>
<dbReference type="GO" id="GO:0046873">
    <property type="term" value="F:metal ion transmembrane transporter activity"/>
    <property type="evidence" value="ECO:0007669"/>
    <property type="project" value="InterPro"/>
</dbReference>
<protein>
    <recommendedName>
        <fullName evidence="4">CorA-like Mg2+ transporter protein</fullName>
    </recommendedName>
</protein>
<evidence type="ECO:0000256" key="1">
    <source>
        <dbReference type="SAM" id="Phobius"/>
    </source>
</evidence>
<evidence type="ECO:0008006" key="4">
    <source>
        <dbReference type="Google" id="ProtNLM"/>
    </source>
</evidence>